<organism evidence="1">
    <name type="scientific">Rhizophora mucronata</name>
    <name type="common">Asiatic mangrove</name>
    <dbReference type="NCBI Taxonomy" id="61149"/>
    <lineage>
        <taxon>Eukaryota</taxon>
        <taxon>Viridiplantae</taxon>
        <taxon>Streptophyta</taxon>
        <taxon>Embryophyta</taxon>
        <taxon>Tracheophyta</taxon>
        <taxon>Spermatophyta</taxon>
        <taxon>Magnoliopsida</taxon>
        <taxon>eudicotyledons</taxon>
        <taxon>Gunneridae</taxon>
        <taxon>Pentapetalae</taxon>
        <taxon>rosids</taxon>
        <taxon>fabids</taxon>
        <taxon>Malpighiales</taxon>
        <taxon>Rhizophoraceae</taxon>
        <taxon>Rhizophora</taxon>
    </lineage>
</organism>
<accession>A0A2P2M4B9</accession>
<reference evidence="1" key="1">
    <citation type="submission" date="2018-02" db="EMBL/GenBank/DDBJ databases">
        <title>Rhizophora mucronata_Transcriptome.</title>
        <authorList>
            <person name="Meera S.P."/>
            <person name="Sreeshan A."/>
            <person name="Augustine A."/>
        </authorList>
    </citation>
    <scope>NUCLEOTIDE SEQUENCE</scope>
    <source>
        <tissue evidence="1">Leaf</tissue>
    </source>
</reference>
<sequence length="41" mass="4917">MHTITYTTRGGKTIKLQTLQRKLGQKKKKKNYHFLPSIRSW</sequence>
<protein>
    <submittedName>
        <fullName evidence="1">Uncharacterized protein</fullName>
    </submittedName>
</protein>
<dbReference type="EMBL" id="GGEC01044593">
    <property type="protein sequence ID" value="MBX25077.1"/>
    <property type="molecule type" value="Transcribed_RNA"/>
</dbReference>
<evidence type="ECO:0000313" key="1">
    <source>
        <dbReference type="EMBL" id="MBX25077.1"/>
    </source>
</evidence>
<proteinExistence type="predicted"/>
<name>A0A2P2M4B9_RHIMU</name>
<dbReference type="AlphaFoldDB" id="A0A2P2M4B9"/>